<gene>
    <name evidence="1" type="ORF">BCR43DRAFT_497511</name>
</gene>
<dbReference type="InParanoid" id="A0A1X2H2B5"/>
<organism evidence="1 2">
    <name type="scientific">Syncephalastrum racemosum</name>
    <name type="common">Filamentous fungus</name>
    <dbReference type="NCBI Taxonomy" id="13706"/>
    <lineage>
        <taxon>Eukaryota</taxon>
        <taxon>Fungi</taxon>
        <taxon>Fungi incertae sedis</taxon>
        <taxon>Mucoromycota</taxon>
        <taxon>Mucoromycotina</taxon>
        <taxon>Mucoromycetes</taxon>
        <taxon>Mucorales</taxon>
        <taxon>Syncephalastraceae</taxon>
        <taxon>Syncephalastrum</taxon>
    </lineage>
</organism>
<dbReference type="AlphaFoldDB" id="A0A1X2H2B5"/>
<comment type="caution">
    <text evidence="1">The sequence shown here is derived from an EMBL/GenBank/DDBJ whole genome shotgun (WGS) entry which is preliminary data.</text>
</comment>
<dbReference type="OrthoDB" id="35652at2759"/>
<dbReference type="SUPFAM" id="SSF51569">
    <property type="entry name" value="Aldolase"/>
    <property type="match status" value="1"/>
</dbReference>
<name>A0A1X2H2B5_SYNRA</name>
<dbReference type="EMBL" id="MCGN01000010">
    <property type="protein sequence ID" value="ORY91931.1"/>
    <property type="molecule type" value="Genomic_DNA"/>
</dbReference>
<reference evidence="1 2" key="1">
    <citation type="submission" date="2016-07" db="EMBL/GenBank/DDBJ databases">
        <title>Pervasive Adenine N6-methylation of Active Genes in Fungi.</title>
        <authorList>
            <consortium name="DOE Joint Genome Institute"/>
            <person name="Mondo S.J."/>
            <person name="Dannebaum R.O."/>
            <person name="Kuo R.C."/>
            <person name="Labutti K."/>
            <person name="Haridas S."/>
            <person name="Kuo A."/>
            <person name="Salamov A."/>
            <person name="Ahrendt S.R."/>
            <person name="Lipzen A."/>
            <person name="Sullivan W."/>
            <person name="Andreopoulos W.B."/>
            <person name="Clum A."/>
            <person name="Lindquist E."/>
            <person name="Daum C."/>
            <person name="Ramamoorthy G.K."/>
            <person name="Gryganskyi A."/>
            <person name="Culley D."/>
            <person name="Magnuson J.K."/>
            <person name="James T.Y."/>
            <person name="O'Malley M.A."/>
            <person name="Stajich J.E."/>
            <person name="Spatafora J.W."/>
            <person name="Visel A."/>
            <person name="Grigoriev I.V."/>
        </authorList>
    </citation>
    <scope>NUCLEOTIDE SEQUENCE [LARGE SCALE GENOMIC DNA]</scope>
    <source>
        <strain evidence="1 2">NRRL 2496</strain>
    </source>
</reference>
<dbReference type="Proteomes" id="UP000242180">
    <property type="component" value="Unassembled WGS sequence"/>
</dbReference>
<keyword evidence="2" id="KW-1185">Reference proteome</keyword>
<protein>
    <recommendedName>
        <fullName evidence="3">Fructose-bisphosphate aldolase</fullName>
    </recommendedName>
</protein>
<accession>A0A1X2H2B5</accession>
<proteinExistence type="predicted"/>
<evidence type="ECO:0000313" key="1">
    <source>
        <dbReference type="EMBL" id="ORY91931.1"/>
    </source>
</evidence>
<dbReference type="STRING" id="13706.A0A1X2H2B5"/>
<evidence type="ECO:0000313" key="2">
    <source>
        <dbReference type="Proteomes" id="UP000242180"/>
    </source>
</evidence>
<evidence type="ECO:0008006" key="3">
    <source>
        <dbReference type="Google" id="ProtNLM"/>
    </source>
</evidence>
<sequence>MNVDDGDLEDPSKQNKKTEFPCILLEQEFFLLLHLISYLSSTMGILDLVPPGVITGDDVLRVMQYAEDNNFAIPSINVTSTR</sequence>